<dbReference type="InterPro" id="IPR000600">
    <property type="entry name" value="ROK"/>
</dbReference>
<dbReference type="PANTHER" id="PTHR18964">
    <property type="entry name" value="ROK (REPRESSOR, ORF, KINASE) FAMILY"/>
    <property type="match status" value="1"/>
</dbReference>
<dbReference type="EMBL" id="JACHGT010000007">
    <property type="protein sequence ID" value="MBB6035764.1"/>
    <property type="molecule type" value="Genomic_DNA"/>
</dbReference>
<dbReference type="GO" id="GO:0006355">
    <property type="term" value="P:regulation of DNA-templated transcription"/>
    <property type="evidence" value="ECO:0007669"/>
    <property type="project" value="InterPro"/>
</dbReference>
<sequence>MPGPGGGDLARLRQLNERTVLRVVREAGRPRVAEIVAASGLGRTVVEEVLQSLAGRGWLVEEPAAVTGRGRPARAWRFRAEAGHVAGLDIGAHGVRAVVADLSGHVLATVHERTTPALTRQKRLRTAGAALDTCLSEAGAPAPWALGVGTTGQVDATGRVTHCNAIPGWTGLDLAAHFRAATAPALVVVDNDSQLAALAEHRRGAAVGVGDLVLMQAGLRTGMAMILDGRLRRGSHGAAGDLSLLRGVAWEAAIEHLHRCPDVPADVPGVDRAERAFAEARAGRPRARTAVRRYVRAMAVAAATAVSVVDPALLVVGGAFSRSADLICEPLAEELSRLCSSVPEIRASTLGAECAALGGVALALDGIDRRLLADSRGRLPDLGVNSL</sequence>
<feature type="domain" description="HTH iclR-type" evidence="2">
    <location>
        <begin position="20"/>
        <end position="62"/>
    </location>
</feature>
<dbReference type="InterPro" id="IPR005471">
    <property type="entry name" value="Tscrpt_reg_IclR_N"/>
</dbReference>
<keyword evidence="3" id="KW-0418">Kinase</keyword>
<dbReference type="PANTHER" id="PTHR18964:SF149">
    <property type="entry name" value="BIFUNCTIONAL UDP-N-ACETYLGLUCOSAMINE 2-EPIMERASE_N-ACETYLMANNOSAMINE KINASE"/>
    <property type="match status" value="1"/>
</dbReference>
<name>A0A841FIR2_9ACTN</name>
<dbReference type="AlphaFoldDB" id="A0A841FIR2"/>
<dbReference type="Pfam" id="PF00480">
    <property type="entry name" value="ROK"/>
    <property type="match status" value="2"/>
</dbReference>
<accession>A0A841FIR2</accession>
<evidence type="ECO:0000313" key="3">
    <source>
        <dbReference type="EMBL" id="MBB6035764.1"/>
    </source>
</evidence>
<keyword evidence="3" id="KW-0808">Transferase</keyword>
<dbReference type="Proteomes" id="UP000548476">
    <property type="component" value="Unassembled WGS sequence"/>
</dbReference>
<evidence type="ECO:0000256" key="1">
    <source>
        <dbReference type="ARBA" id="ARBA00006479"/>
    </source>
</evidence>
<dbReference type="InterPro" id="IPR036388">
    <property type="entry name" value="WH-like_DNA-bd_sf"/>
</dbReference>
<comment type="similarity">
    <text evidence="1">Belongs to the ROK (NagC/XylR) family.</text>
</comment>
<dbReference type="Pfam" id="PF09339">
    <property type="entry name" value="HTH_IclR"/>
    <property type="match status" value="1"/>
</dbReference>
<dbReference type="CDD" id="cd23763">
    <property type="entry name" value="ASKHA_ATPase_ROK"/>
    <property type="match status" value="1"/>
</dbReference>
<dbReference type="InterPro" id="IPR036390">
    <property type="entry name" value="WH_DNA-bd_sf"/>
</dbReference>
<evidence type="ECO:0000313" key="4">
    <source>
        <dbReference type="Proteomes" id="UP000548476"/>
    </source>
</evidence>
<dbReference type="SUPFAM" id="SSF46785">
    <property type="entry name" value="Winged helix' DNA-binding domain"/>
    <property type="match status" value="1"/>
</dbReference>
<organism evidence="3 4">
    <name type="scientific">Phytomonospora endophytica</name>
    <dbReference type="NCBI Taxonomy" id="714109"/>
    <lineage>
        <taxon>Bacteria</taxon>
        <taxon>Bacillati</taxon>
        <taxon>Actinomycetota</taxon>
        <taxon>Actinomycetes</taxon>
        <taxon>Micromonosporales</taxon>
        <taxon>Micromonosporaceae</taxon>
        <taxon>Phytomonospora</taxon>
    </lineage>
</organism>
<gene>
    <name evidence="3" type="ORF">HNR73_003628</name>
</gene>
<proteinExistence type="inferred from homology"/>
<dbReference type="SUPFAM" id="SSF53067">
    <property type="entry name" value="Actin-like ATPase domain"/>
    <property type="match status" value="1"/>
</dbReference>
<evidence type="ECO:0000259" key="2">
    <source>
        <dbReference type="Pfam" id="PF09339"/>
    </source>
</evidence>
<dbReference type="Gene3D" id="3.30.420.40">
    <property type="match status" value="4"/>
</dbReference>
<protein>
    <submittedName>
        <fullName evidence="3">Putative NBD/HSP70 family sugar kinase</fullName>
    </submittedName>
</protein>
<comment type="caution">
    <text evidence="3">The sequence shown here is derived from an EMBL/GenBank/DDBJ whole genome shotgun (WGS) entry which is preliminary data.</text>
</comment>
<keyword evidence="4" id="KW-1185">Reference proteome</keyword>
<dbReference type="GO" id="GO:0003677">
    <property type="term" value="F:DNA binding"/>
    <property type="evidence" value="ECO:0007669"/>
    <property type="project" value="InterPro"/>
</dbReference>
<dbReference type="RefSeq" id="WP_184788612.1">
    <property type="nucleotide sequence ID" value="NZ_BONT01000075.1"/>
</dbReference>
<dbReference type="InterPro" id="IPR043129">
    <property type="entry name" value="ATPase_NBD"/>
</dbReference>
<reference evidence="3 4" key="1">
    <citation type="submission" date="2020-08" db="EMBL/GenBank/DDBJ databases">
        <title>Genomic Encyclopedia of Type Strains, Phase IV (KMG-IV): sequencing the most valuable type-strain genomes for metagenomic binning, comparative biology and taxonomic classification.</title>
        <authorList>
            <person name="Goeker M."/>
        </authorList>
    </citation>
    <scope>NUCLEOTIDE SEQUENCE [LARGE SCALE GENOMIC DNA]</scope>
    <source>
        <strain evidence="3 4">YIM 65646</strain>
    </source>
</reference>
<dbReference type="GO" id="GO:0016301">
    <property type="term" value="F:kinase activity"/>
    <property type="evidence" value="ECO:0007669"/>
    <property type="project" value="UniProtKB-KW"/>
</dbReference>
<dbReference type="Gene3D" id="1.10.10.10">
    <property type="entry name" value="Winged helix-like DNA-binding domain superfamily/Winged helix DNA-binding domain"/>
    <property type="match status" value="1"/>
</dbReference>